<accession>A0A5B8YJ60</accession>
<sequence length="236" mass="27612">MFNRSLLVLLFISLLSFTANSQSRKALDLKNDYLQSSFLVVNNTPSPLIKWELQNTIHYFVQGDLQYMSRKNWVRFITDLESLTGLEIIETTELQKAQIAIHFSDLEQFAALENIKLPGVDISHFDHWNSRKYNKQYQLERSAYCIVPNLITNNQRGTYNLQRLFLKSLGLLGEVDNEYSIFYPRQTDNNRSLSKNDKRLIKIHYLPGIKPGMNKMEVESFLDTKLDLEELLKQKV</sequence>
<dbReference type="EMBL" id="CP042476">
    <property type="protein sequence ID" value="QED36663.1"/>
    <property type="molecule type" value="Genomic_DNA"/>
</dbReference>
<dbReference type="Pfam" id="PF11150">
    <property type="entry name" value="DUF2927"/>
    <property type="match status" value="1"/>
</dbReference>
<evidence type="ECO:0000313" key="3">
    <source>
        <dbReference type="Proteomes" id="UP000321954"/>
    </source>
</evidence>
<keyword evidence="1" id="KW-0732">Signal</keyword>
<name>A0A5B8YJ60_9FLAO</name>
<proteinExistence type="predicted"/>
<gene>
    <name evidence="2" type="ORF">FK178_02565</name>
</gene>
<evidence type="ECO:0000256" key="1">
    <source>
        <dbReference type="SAM" id="SignalP"/>
    </source>
</evidence>
<reference evidence="2 3" key="1">
    <citation type="submission" date="2019-08" db="EMBL/GenBank/DDBJ databases">
        <title>Antarcticibacterium arcticum sp. nov., a bacterium isolated from marine sediment of the Canadian Beaufort Sea.</title>
        <authorList>
            <person name="Lee Y.M."/>
            <person name="Baek K."/>
            <person name="Lee D.-H."/>
            <person name="Shin S.C."/>
            <person name="Jin Y.K."/>
            <person name="Park Y."/>
        </authorList>
    </citation>
    <scope>NUCLEOTIDE SEQUENCE [LARGE SCALE GENOMIC DNA]</scope>
    <source>
        <strain evidence="2 3">PAMC 28998</strain>
    </source>
</reference>
<dbReference type="Proteomes" id="UP000321954">
    <property type="component" value="Chromosome"/>
</dbReference>
<organism evidence="2 3">
    <name type="scientific">Antarcticibacterium arcticum</name>
    <dbReference type="NCBI Taxonomy" id="2585771"/>
    <lineage>
        <taxon>Bacteria</taxon>
        <taxon>Pseudomonadati</taxon>
        <taxon>Bacteroidota</taxon>
        <taxon>Flavobacteriia</taxon>
        <taxon>Flavobacteriales</taxon>
        <taxon>Flavobacteriaceae</taxon>
        <taxon>Antarcticibacterium</taxon>
    </lineage>
</organism>
<protein>
    <recommendedName>
        <fullName evidence="4">DUF2927 domain-containing protein</fullName>
    </recommendedName>
</protein>
<dbReference type="RefSeq" id="WP_146830700.1">
    <property type="nucleotide sequence ID" value="NZ_CP042476.1"/>
</dbReference>
<feature type="chain" id="PRO_5022813429" description="DUF2927 domain-containing protein" evidence="1">
    <location>
        <begin position="22"/>
        <end position="236"/>
    </location>
</feature>
<dbReference type="OrthoDB" id="1443976at2"/>
<keyword evidence="3" id="KW-1185">Reference proteome</keyword>
<dbReference type="InterPro" id="IPR021323">
    <property type="entry name" value="DUF2927"/>
</dbReference>
<feature type="signal peptide" evidence="1">
    <location>
        <begin position="1"/>
        <end position="21"/>
    </location>
</feature>
<evidence type="ECO:0008006" key="4">
    <source>
        <dbReference type="Google" id="ProtNLM"/>
    </source>
</evidence>
<dbReference type="KEGG" id="anp:FK178_02565"/>
<dbReference type="AlphaFoldDB" id="A0A5B8YJ60"/>
<evidence type="ECO:0000313" key="2">
    <source>
        <dbReference type="EMBL" id="QED36663.1"/>
    </source>
</evidence>